<organism evidence="1 2">
    <name type="scientific">Setomelanomma holmii</name>
    <dbReference type="NCBI Taxonomy" id="210430"/>
    <lineage>
        <taxon>Eukaryota</taxon>
        <taxon>Fungi</taxon>
        <taxon>Dikarya</taxon>
        <taxon>Ascomycota</taxon>
        <taxon>Pezizomycotina</taxon>
        <taxon>Dothideomycetes</taxon>
        <taxon>Pleosporomycetidae</taxon>
        <taxon>Pleosporales</taxon>
        <taxon>Pleosporineae</taxon>
        <taxon>Phaeosphaeriaceae</taxon>
        <taxon>Setomelanomma</taxon>
    </lineage>
</organism>
<dbReference type="InterPro" id="IPR053175">
    <property type="entry name" value="DHMBA_Reg_Transcription_Factor"/>
</dbReference>
<proteinExistence type="predicted"/>
<keyword evidence="2" id="KW-1185">Reference proteome</keyword>
<evidence type="ECO:0000313" key="2">
    <source>
        <dbReference type="Proteomes" id="UP000799777"/>
    </source>
</evidence>
<protein>
    <submittedName>
        <fullName evidence="1">Uncharacterized protein</fullName>
    </submittedName>
</protein>
<accession>A0A9P4HHM0</accession>
<reference evidence="1" key="1">
    <citation type="journal article" date="2020" name="Stud. Mycol.">
        <title>101 Dothideomycetes genomes: a test case for predicting lifestyles and emergence of pathogens.</title>
        <authorList>
            <person name="Haridas S."/>
            <person name="Albert R."/>
            <person name="Binder M."/>
            <person name="Bloem J."/>
            <person name="Labutti K."/>
            <person name="Salamov A."/>
            <person name="Andreopoulos B."/>
            <person name="Baker S."/>
            <person name="Barry K."/>
            <person name="Bills G."/>
            <person name="Bluhm B."/>
            <person name="Cannon C."/>
            <person name="Castanera R."/>
            <person name="Culley D."/>
            <person name="Daum C."/>
            <person name="Ezra D."/>
            <person name="Gonzalez J."/>
            <person name="Henrissat B."/>
            <person name="Kuo A."/>
            <person name="Liang C."/>
            <person name="Lipzen A."/>
            <person name="Lutzoni F."/>
            <person name="Magnuson J."/>
            <person name="Mondo S."/>
            <person name="Nolan M."/>
            <person name="Ohm R."/>
            <person name="Pangilinan J."/>
            <person name="Park H.-J."/>
            <person name="Ramirez L."/>
            <person name="Alfaro M."/>
            <person name="Sun H."/>
            <person name="Tritt A."/>
            <person name="Yoshinaga Y."/>
            <person name="Zwiers L.-H."/>
            <person name="Turgeon B."/>
            <person name="Goodwin S."/>
            <person name="Spatafora J."/>
            <person name="Crous P."/>
            <person name="Grigoriev I."/>
        </authorList>
    </citation>
    <scope>NUCLEOTIDE SEQUENCE</scope>
    <source>
        <strain evidence="1">CBS 110217</strain>
    </source>
</reference>
<evidence type="ECO:0000313" key="1">
    <source>
        <dbReference type="EMBL" id="KAF2034618.1"/>
    </source>
</evidence>
<dbReference type="AlphaFoldDB" id="A0A9P4HHM0"/>
<dbReference type="EMBL" id="ML978160">
    <property type="protein sequence ID" value="KAF2034618.1"/>
    <property type="molecule type" value="Genomic_DNA"/>
</dbReference>
<dbReference type="OrthoDB" id="5429770at2759"/>
<dbReference type="PANTHER" id="PTHR38791">
    <property type="entry name" value="ZN(II)2CYS6 TRANSCRIPTION FACTOR (EUROFUNG)-RELATED-RELATED"/>
    <property type="match status" value="1"/>
</dbReference>
<comment type="caution">
    <text evidence="1">The sequence shown here is derived from an EMBL/GenBank/DDBJ whole genome shotgun (WGS) entry which is preliminary data.</text>
</comment>
<sequence>MFRNESEVVARKAEKRYEALAKQKPAPKKKDSPKSEFDFSEWSFDQNWFPSQASTHVVPYTRYPTPESMTREIVPSIQDQALGFFAGNYVAQPTIVPRGHFEWVLELLTQPDTEEILRSSVNAASLASFANATKSPTIMQQAQAAYGSALRMTNEALRRLFHQFYGVILLVALETGRAVHPGMHELYQVMTPTSDYSVHGRQWTTRLIDIMHSTINLNQDSTTNPKIMVDVALKIDQEMEAVKGLMPPVWDYDVVHLEQPSEHLYGGTYYIYLDPWIAHMWNNVNSCRLSLYKVIRENLTKGWLWYEPALFSETEYESLKTVAEGVLLSTSTAIIASVPQITGMIPFPDLSTAKRRASDPANDEPPPVYTIQPAGTYLDVSKTTHLVHLIWPLYAAAQIDLVSPEMRQWCIDILYYVALRIGTRQAIVLADELKEMQRTGLFTTPFVDRSTLRISDWIEGTNVSTELKDHI</sequence>
<dbReference type="Proteomes" id="UP000799777">
    <property type="component" value="Unassembled WGS sequence"/>
</dbReference>
<dbReference type="PANTHER" id="PTHR38791:SF5">
    <property type="entry name" value="TRANSCRIPTION FACTOR DBAG-RELATED"/>
    <property type="match status" value="1"/>
</dbReference>
<name>A0A9P4HHM0_9PLEO</name>
<gene>
    <name evidence="1" type="ORF">EK21DRAFT_56255</name>
</gene>